<keyword evidence="3" id="KW-1185">Reference proteome</keyword>
<feature type="transmembrane region" description="Helical" evidence="1">
    <location>
        <begin position="7"/>
        <end position="28"/>
    </location>
</feature>
<protein>
    <recommendedName>
        <fullName evidence="4">Secreted protein</fullName>
    </recommendedName>
</protein>
<sequence>MAKQNDSGAGCGILVAVMLLLGVILWLVGFALKLLAVAVAIAGVFYAGKLLLQARDHTAHRRAIEEAQQQVAALAAESASDLRTLLIDVDQVVRTRGVGTKFEETFYSNSGALNQMVRDIEGAITQLETAPDTELQLHSIARAERLRAQIRNTLY</sequence>
<evidence type="ECO:0000313" key="2">
    <source>
        <dbReference type="EMBL" id="WCZ38772.1"/>
    </source>
</evidence>
<organism evidence="2 3">
    <name type="scientific">Corynebacterium jeddahense</name>
    <dbReference type="NCBI Taxonomy" id="1414719"/>
    <lineage>
        <taxon>Bacteria</taxon>
        <taxon>Bacillati</taxon>
        <taxon>Actinomycetota</taxon>
        <taxon>Actinomycetes</taxon>
        <taxon>Mycobacteriales</taxon>
        <taxon>Corynebacteriaceae</taxon>
        <taxon>Corynebacterium</taxon>
    </lineage>
</organism>
<evidence type="ECO:0000313" key="3">
    <source>
        <dbReference type="Proteomes" id="UP001218071"/>
    </source>
</evidence>
<dbReference type="EMBL" id="CP063194">
    <property type="protein sequence ID" value="WCZ38772.1"/>
    <property type="molecule type" value="Genomic_DNA"/>
</dbReference>
<reference evidence="2 3" key="1">
    <citation type="submission" date="2020-10" db="EMBL/GenBank/DDBJ databases">
        <title>Complete genome sequence of Corynebacterium jeddahense DSM 45997, type strain of Corynebacterium jeddahense.</title>
        <authorList>
            <person name="Busche T."/>
            <person name="Kalinowski J."/>
            <person name="Ruckert C."/>
        </authorList>
    </citation>
    <scope>NUCLEOTIDE SEQUENCE [LARGE SCALE GENOMIC DNA]</scope>
    <source>
        <strain evidence="2 3">DSM 45997</strain>
    </source>
</reference>
<proteinExistence type="predicted"/>
<keyword evidence="1" id="KW-0472">Membrane</keyword>
<dbReference type="RefSeq" id="WP_157034451.1">
    <property type="nucleotide sequence ID" value="NZ_CBYN010000040.1"/>
</dbReference>
<evidence type="ECO:0008006" key="4">
    <source>
        <dbReference type="Google" id="ProtNLM"/>
    </source>
</evidence>
<dbReference type="Proteomes" id="UP001218071">
    <property type="component" value="Chromosome"/>
</dbReference>
<evidence type="ECO:0000256" key="1">
    <source>
        <dbReference type="SAM" id="Phobius"/>
    </source>
</evidence>
<accession>A0ABY7UJX2</accession>
<name>A0ABY7UJX2_9CORY</name>
<gene>
    <name evidence="2" type="ORF">CJEDD_05820</name>
</gene>
<keyword evidence="1" id="KW-1133">Transmembrane helix</keyword>
<feature type="transmembrane region" description="Helical" evidence="1">
    <location>
        <begin position="34"/>
        <end position="52"/>
    </location>
</feature>
<keyword evidence="1" id="KW-0812">Transmembrane</keyword>